<sequence length="170" mass="18368">MFPSRSFTNDKSGVSPVIGVMLMIVVTVILAAAVSSFSGSIATKNDVPSATFKASASFSEQNITIEHLGGDPIYKNFVKFEISYGRPTMSNYVDKSNVTFYPKNGKDFAEDVLGPGKVAKISFPIKALVPGDEYANVAEQMIAIGQPFEIKVIDRETDLAIYSTKIIMGP</sequence>
<dbReference type="Proteomes" id="UP001056766">
    <property type="component" value="Unassembled WGS sequence"/>
</dbReference>
<reference evidence="3" key="2">
    <citation type="submission" date="2021-04" db="EMBL/GenBank/DDBJ databases">
        <authorList>
            <person name="Dong X."/>
        </authorList>
    </citation>
    <scope>NUCLEOTIDE SEQUENCE</scope>
    <source>
        <strain evidence="3">LLY</strain>
    </source>
</reference>
<proteinExistence type="predicted"/>
<name>A0A9E5DDT0_9EURY</name>
<dbReference type="InterPro" id="IPR012859">
    <property type="entry name" value="Pilin_N_archaeal"/>
</dbReference>
<reference evidence="3" key="1">
    <citation type="journal article" date="2021" name="mSystems">
        <title>Bacteria and Archaea Synergistically Convert Glycine Betaine to Biogenic Methane in the Formosa Cold Seep of the South China Sea.</title>
        <authorList>
            <person name="Li L."/>
            <person name="Zhang W."/>
            <person name="Zhang S."/>
            <person name="Song L."/>
            <person name="Sun Q."/>
            <person name="Zhang H."/>
            <person name="Xiang H."/>
            <person name="Dong X."/>
        </authorList>
    </citation>
    <scope>NUCLEOTIDE SEQUENCE</scope>
    <source>
        <strain evidence="3">LLY</strain>
    </source>
</reference>
<organism evidence="3 4">
    <name type="scientific">Methanococcoides seepicolus</name>
    <dbReference type="NCBI Taxonomy" id="2828780"/>
    <lineage>
        <taxon>Archaea</taxon>
        <taxon>Methanobacteriati</taxon>
        <taxon>Methanobacteriota</taxon>
        <taxon>Stenosarchaea group</taxon>
        <taxon>Methanomicrobia</taxon>
        <taxon>Methanosarcinales</taxon>
        <taxon>Methanosarcinaceae</taxon>
        <taxon>Methanococcoides</taxon>
    </lineage>
</organism>
<keyword evidence="1" id="KW-1133">Transmembrane helix</keyword>
<keyword evidence="1" id="KW-0812">Transmembrane</keyword>
<keyword evidence="4" id="KW-1185">Reference proteome</keyword>
<accession>A0A9E5DDT0</accession>
<dbReference type="Pfam" id="PF07790">
    <property type="entry name" value="Pilin_N"/>
    <property type="match status" value="1"/>
</dbReference>
<feature type="transmembrane region" description="Helical" evidence="1">
    <location>
        <begin position="12"/>
        <end position="34"/>
    </location>
</feature>
<dbReference type="NCBIfam" id="TIGR02537">
    <property type="entry name" value="arch_flag_Nterm"/>
    <property type="match status" value="1"/>
</dbReference>
<keyword evidence="1" id="KW-0472">Membrane</keyword>
<dbReference type="RefSeq" id="WP_250869179.1">
    <property type="nucleotide sequence ID" value="NZ_JAGSOI010000077.1"/>
</dbReference>
<feature type="domain" description="Archaeal Type IV pilin N-terminal" evidence="2">
    <location>
        <begin position="12"/>
        <end position="82"/>
    </location>
</feature>
<dbReference type="AlphaFoldDB" id="A0A9E5DDT0"/>
<protein>
    <submittedName>
        <fullName evidence="3">Type IV pilin N-terminal domain-containing protein</fullName>
    </submittedName>
</protein>
<gene>
    <name evidence="3" type="ORF">KDK67_12675</name>
</gene>
<comment type="caution">
    <text evidence="3">The sequence shown here is derived from an EMBL/GenBank/DDBJ whole genome shotgun (WGS) entry which is preliminary data.</text>
</comment>
<dbReference type="PANTHER" id="PTHR38138">
    <property type="entry name" value="VNG6441H"/>
    <property type="match status" value="1"/>
</dbReference>
<dbReference type="EMBL" id="JAGSOI010000077">
    <property type="protein sequence ID" value="MCM1987819.1"/>
    <property type="molecule type" value="Genomic_DNA"/>
</dbReference>
<dbReference type="PANTHER" id="PTHR38138:SF1">
    <property type="entry name" value="ARCHAEAL TYPE IV PILIN N-TERMINAL DOMAIN-CONTAINING PROTEIN"/>
    <property type="match status" value="1"/>
</dbReference>
<evidence type="ECO:0000259" key="2">
    <source>
        <dbReference type="Pfam" id="PF07790"/>
    </source>
</evidence>
<dbReference type="InterPro" id="IPR013373">
    <property type="entry name" value="Flagellin/pilin_N_arc"/>
</dbReference>
<evidence type="ECO:0000313" key="3">
    <source>
        <dbReference type="EMBL" id="MCM1987819.1"/>
    </source>
</evidence>
<evidence type="ECO:0000256" key="1">
    <source>
        <dbReference type="SAM" id="Phobius"/>
    </source>
</evidence>
<evidence type="ECO:0000313" key="4">
    <source>
        <dbReference type="Proteomes" id="UP001056766"/>
    </source>
</evidence>